<keyword evidence="1 5" id="KW-0699">rRNA-binding</keyword>
<comment type="function">
    <text evidence="5">This is one of the proteins that binds to the 5S RNA in the ribosome where it forms part of the central protuberance.</text>
</comment>
<evidence type="ECO:0000256" key="3">
    <source>
        <dbReference type="ARBA" id="ARBA00022980"/>
    </source>
</evidence>
<evidence type="ECO:0000259" key="7">
    <source>
        <dbReference type="Pfam" id="PF01386"/>
    </source>
</evidence>
<dbReference type="Gene3D" id="2.40.240.10">
    <property type="entry name" value="Ribosomal Protein L25, Chain P"/>
    <property type="match status" value="1"/>
</dbReference>
<evidence type="ECO:0000313" key="10">
    <source>
        <dbReference type="Proteomes" id="UP000230025"/>
    </source>
</evidence>
<dbReference type="InterPro" id="IPR037121">
    <property type="entry name" value="Ribosomal_bL25_C"/>
</dbReference>
<evidence type="ECO:0000313" key="9">
    <source>
        <dbReference type="EMBL" id="PIW31522.1"/>
    </source>
</evidence>
<dbReference type="PANTHER" id="PTHR33284:SF1">
    <property type="entry name" value="RIBOSOMAL PROTEIN L25_GLN-TRNA SYNTHETASE, ANTI-CODON-BINDING DOMAIN-CONTAINING PROTEIN"/>
    <property type="match status" value="1"/>
</dbReference>
<dbReference type="InterPro" id="IPR029751">
    <property type="entry name" value="Ribosomal_L25_dom"/>
</dbReference>
<feature type="compositionally biased region" description="Basic and acidic residues" evidence="6">
    <location>
        <begin position="211"/>
        <end position="245"/>
    </location>
</feature>
<keyword evidence="3 5" id="KW-0689">Ribosomal protein</keyword>
<dbReference type="CDD" id="cd00495">
    <property type="entry name" value="Ribosomal_L25_TL5_CTC"/>
    <property type="match status" value="1"/>
</dbReference>
<gene>
    <name evidence="5" type="primary">rplY</name>
    <name evidence="5" type="synonym">ctc</name>
    <name evidence="9" type="ORF">COW28_07110</name>
</gene>
<dbReference type="Pfam" id="PF01386">
    <property type="entry name" value="Ribosomal_L25p"/>
    <property type="match status" value="1"/>
</dbReference>
<feature type="compositionally biased region" description="Acidic residues" evidence="6">
    <location>
        <begin position="191"/>
        <end position="210"/>
    </location>
</feature>
<evidence type="ECO:0000256" key="1">
    <source>
        <dbReference type="ARBA" id="ARBA00022730"/>
    </source>
</evidence>
<dbReference type="Pfam" id="PF14693">
    <property type="entry name" value="Ribosomal_TL5_C"/>
    <property type="match status" value="1"/>
</dbReference>
<dbReference type="AlphaFoldDB" id="A0A2M7GW23"/>
<dbReference type="GO" id="GO:0008097">
    <property type="term" value="F:5S rRNA binding"/>
    <property type="evidence" value="ECO:0007669"/>
    <property type="project" value="InterPro"/>
</dbReference>
<keyword evidence="2 5" id="KW-0694">RNA-binding</keyword>
<dbReference type="InterPro" id="IPR020056">
    <property type="entry name" value="Rbsml_bL25/Gln-tRNA_synth_N"/>
</dbReference>
<dbReference type="HAMAP" id="MF_01334">
    <property type="entry name" value="Ribosomal_bL25_CTC"/>
    <property type="match status" value="1"/>
</dbReference>
<dbReference type="GO" id="GO:0006412">
    <property type="term" value="P:translation"/>
    <property type="evidence" value="ECO:0007669"/>
    <property type="project" value="UniProtKB-UniRule"/>
</dbReference>
<evidence type="ECO:0000259" key="8">
    <source>
        <dbReference type="Pfam" id="PF14693"/>
    </source>
</evidence>
<comment type="similarity">
    <text evidence="5">Belongs to the bacterial ribosomal protein bL25 family. CTC subfamily.</text>
</comment>
<reference evidence="10" key="1">
    <citation type="submission" date="2017-09" db="EMBL/GenBank/DDBJ databases">
        <title>Depth-based differentiation of microbial function through sediment-hosted aquifers and enrichment of novel symbionts in the deep terrestrial subsurface.</title>
        <authorList>
            <person name="Probst A.J."/>
            <person name="Ladd B."/>
            <person name="Jarett J.K."/>
            <person name="Geller-Mcgrath D.E."/>
            <person name="Sieber C.M.K."/>
            <person name="Emerson J.B."/>
            <person name="Anantharaman K."/>
            <person name="Thomas B.C."/>
            <person name="Malmstrom R."/>
            <person name="Stieglmeier M."/>
            <person name="Klingl A."/>
            <person name="Woyke T."/>
            <person name="Ryan C.M."/>
            <person name="Banfield J.F."/>
        </authorList>
    </citation>
    <scope>NUCLEOTIDE SEQUENCE [LARGE SCALE GENOMIC DNA]</scope>
</reference>
<comment type="caution">
    <text evidence="9">The sequence shown here is derived from an EMBL/GenBank/DDBJ whole genome shotgun (WGS) entry which is preliminary data.</text>
</comment>
<dbReference type="GO" id="GO:0003735">
    <property type="term" value="F:structural constituent of ribosome"/>
    <property type="evidence" value="ECO:0007669"/>
    <property type="project" value="InterPro"/>
</dbReference>
<evidence type="ECO:0000256" key="2">
    <source>
        <dbReference type="ARBA" id="ARBA00022884"/>
    </source>
</evidence>
<feature type="region of interest" description="Disordered" evidence="6">
    <location>
        <begin position="188"/>
        <end position="245"/>
    </location>
</feature>
<evidence type="ECO:0000256" key="5">
    <source>
        <dbReference type="HAMAP-Rule" id="MF_01334"/>
    </source>
</evidence>
<proteinExistence type="inferred from homology"/>
<evidence type="ECO:0000256" key="6">
    <source>
        <dbReference type="SAM" id="MobiDB-lite"/>
    </source>
</evidence>
<protein>
    <recommendedName>
        <fullName evidence="5">Large ribosomal subunit protein bL25</fullName>
    </recommendedName>
    <alternativeName>
        <fullName evidence="5">General stress protein CTC</fullName>
    </alternativeName>
</protein>
<dbReference type="NCBIfam" id="TIGR00731">
    <property type="entry name" value="bL25_bact_ctc"/>
    <property type="match status" value="1"/>
</dbReference>
<dbReference type="InterPro" id="IPR001021">
    <property type="entry name" value="Ribosomal_bL25_long"/>
</dbReference>
<dbReference type="PANTHER" id="PTHR33284">
    <property type="entry name" value="RIBOSOMAL PROTEIN L25/GLN-TRNA SYNTHETASE, ANTI-CODON-BINDING DOMAIN-CONTAINING PROTEIN"/>
    <property type="match status" value="1"/>
</dbReference>
<organism evidence="9 10">
    <name type="scientific">bacterium (Candidatus Ratteibacteria) CG15_BIG_FIL_POST_REV_8_21_14_020_41_12</name>
    <dbReference type="NCBI Taxonomy" id="2014291"/>
    <lineage>
        <taxon>Bacteria</taxon>
        <taxon>Candidatus Ratteibacteria</taxon>
    </lineage>
</organism>
<dbReference type="InterPro" id="IPR020057">
    <property type="entry name" value="Ribosomal_bL25_b-dom"/>
</dbReference>
<dbReference type="GO" id="GO:0022625">
    <property type="term" value="C:cytosolic large ribosomal subunit"/>
    <property type="evidence" value="ECO:0007669"/>
    <property type="project" value="TreeGrafter"/>
</dbReference>
<dbReference type="Gene3D" id="2.170.120.20">
    <property type="entry name" value="Ribosomal protein L25, beta domain"/>
    <property type="match status" value="1"/>
</dbReference>
<dbReference type="InterPro" id="IPR011035">
    <property type="entry name" value="Ribosomal_bL25/Gln-tRNA_synth"/>
</dbReference>
<feature type="domain" description="Large ribosomal subunit protein bL25 L25" evidence="7">
    <location>
        <begin position="5"/>
        <end position="97"/>
    </location>
</feature>
<dbReference type="InterPro" id="IPR020930">
    <property type="entry name" value="Ribosomal_uL5_bac-type"/>
</dbReference>
<keyword evidence="4 5" id="KW-0687">Ribonucleoprotein</keyword>
<feature type="domain" description="Large ribosomal subunit protein bL25 beta" evidence="8">
    <location>
        <begin position="106"/>
        <end position="187"/>
    </location>
</feature>
<evidence type="ECO:0000256" key="4">
    <source>
        <dbReference type="ARBA" id="ARBA00023274"/>
    </source>
</evidence>
<name>A0A2M7GW23_9BACT</name>
<dbReference type="SUPFAM" id="SSF50715">
    <property type="entry name" value="Ribosomal protein L25-like"/>
    <property type="match status" value="1"/>
</dbReference>
<comment type="subunit">
    <text evidence="5">Part of the 50S ribosomal subunit; part of the 5S rRNA/L5/L18/L25 subcomplex. Contacts the 5S rRNA. Binds to the 5S rRNA independently of L5 and L18.</text>
</comment>
<dbReference type="Proteomes" id="UP000230025">
    <property type="component" value="Unassembled WGS sequence"/>
</dbReference>
<accession>A0A2M7GW23</accession>
<dbReference type="EMBL" id="PFFY01000335">
    <property type="protein sequence ID" value="PIW31522.1"/>
    <property type="molecule type" value="Genomic_DNA"/>
</dbReference>
<sequence length="245" mass="27872">METIIEAEVRKEKGTRMVKKLREKGYLPAILYGKEQESIPLSLKNKDFRMILQHLSGKSSGLLELKIKKDNKIIKKSVVLKETQRNLIKDEILHLDFHEVALDKPITAKVPVTLIGESPGVKEGGVLDQMLWEMEVEALPAHIPEKIEVDISSLKIGDILYVSNLGKENVKILNEPTNVVVSVLAPRKEEEEVAPEGEEAEPEVISEEEAEERRKKKEEEKPAEKDKESEEPEKDKKAEKKEKKK</sequence>